<dbReference type="InterPro" id="IPR010610">
    <property type="entry name" value="EryCIII-like_C"/>
</dbReference>
<sequence>MRILFTGPASPSHLFPMVPTAQALRAAGHEVLFATPQPVAQLGVAGFPMVEIGYEEALQEAFEAVSGEGGMTYAKPDMTQEQILDLAGAAFAHASRSTVDDLLETARGWGADLLVHDSCLASAQLVAAKLEIPAALQNFGFTSGLDMAARLADHFTDVYEQHGVAAPAKTTPLNIVPESLGGDPGGLRMRYVPYNGGGVVPTGLLGRGERPRVAVTLGTVITRIDGLQAITRLIEAAAGVDAEFLLAVGDADLTPLGTLPANVRPLPWVPLAELLRVCDATVHHGGSGSTLTALQAGIPQLLLPQGADNFVVAGILASTGAALRSASEDVDTELLARLVTDPDLRAAAARLRAENDALPTPAAVVPDIEALVTAPR</sequence>
<evidence type="ECO:0000313" key="6">
    <source>
        <dbReference type="EMBL" id="XCM83616.1"/>
    </source>
</evidence>
<gene>
    <name evidence="6" type="ORF">ABWK59_34165</name>
</gene>
<dbReference type="PANTHER" id="PTHR48050">
    <property type="entry name" value="STEROL 3-BETA-GLUCOSYLTRANSFERASE"/>
    <property type="match status" value="1"/>
</dbReference>
<accession>A0AAU8K4G3</accession>
<dbReference type="GO" id="GO:0017000">
    <property type="term" value="P:antibiotic biosynthetic process"/>
    <property type="evidence" value="ECO:0007669"/>
    <property type="project" value="UniProtKB-ARBA"/>
</dbReference>
<evidence type="ECO:0000259" key="5">
    <source>
        <dbReference type="Pfam" id="PF21036"/>
    </source>
</evidence>
<dbReference type="InterPro" id="IPR050426">
    <property type="entry name" value="Glycosyltransferase_28"/>
</dbReference>
<name>A0AAU8K4G3_9ACTN</name>
<evidence type="ECO:0000259" key="4">
    <source>
        <dbReference type="Pfam" id="PF06722"/>
    </source>
</evidence>
<keyword evidence="2" id="KW-0328">Glycosyltransferase</keyword>
<feature type="domain" description="Erythromycin biosynthesis protein CIII-like N-terminal" evidence="5">
    <location>
        <begin position="22"/>
        <end position="218"/>
    </location>
</feature>
<dbReference type="RefSeq" id="WP_354644552.1">
    <property type="nucleotide sequence ID" value="NZ_CP159872.1"/>
</dbReference>
<dbReference type="CDD" id="cd03784">
    <property type="entry name" value="GT1_Gtf-like"/>
    <property type="match status" value="1"/>
</dbReference>
<comment type="similarity">
    <text evidence="1">Belongs to the glycosyltransferase 28 family.</text>
</comment>
<dbReference type="Gene3D" id="3.40.50.2000">
    <property type="entry name" value="Glycogen Phosphorylase B"/>
    <property type="match status" value="2"/>
</dbReference>
<dbReference type="KEGG" id="kcm:ABWK59_34165"/>
<evidence type="ECO:0000256" key="2">
    <source>
        <dbReference type="ARBA" id="ARBA00022676"/>
    </source>
</evidence>
<dbReference type="GO" id="GO:0008194">
    <property type="term" value="F:UDP-glycosyltransferase activity"/>
    <property type="evidence" value="ECO:0007669"/>
    <property type="project" value="InterPro"/>
</dbReference>
<organism evidence="6">
    <name type="scientific">Kitasatospora camelliae</name>
    <dbReference type="NCBI Taxonomy" id="3156397"/>
    <lineage>
        <taxon>Bacteria</taxon>
        <taxon>Bacillati</taxon>
        <taxon>Actinomycetota</taxon>
        <taxon>Actinomycetes</taxon>
        <taxon>Kitasatosporales</taxon>
        <taxon>Streptomycetaceae</taxon>
        <taxon>Kitasatospora</taxon>
    </lineage>
</organism>
<dbReference type="Pfam" id="PF21036">
    <property type="entry name" value="EryCIII-like_N"/>
    <property type="match status" value="1"/>
</dbReference>
<proteinExistence type="inferred from homology"/>
<dbReference type="GO" id="GO:0016758">
    <property type="term" value="F:hexosyltransferase activity"/>
    <property type="evidence" value="ECO:0007669"/>
    <property type="project" value="UniProtKB-ARBA"/>
</dbReference>
<dbReference type="EMBL" id="CP159872">
    <property type="protein sequence ID" value="XCM83616.1"/>
    <property type="molecule type" value="Genomic_DNA"/>
</dbReference>
<dbReference type="InterPro" id="IPR002213">
    <property type="entry name" value="UDP_glucos_trans"/>
</dbReference>
<keyword evidence="3" id="KW-0808">Transferase</keyword>
<dbReference type="AlphaFoldDB" id="A0AAU8K4G3"/>
<evidence type="ECO:0000256" key="3">
    <source>
        <dbReference type="ARBA" id="ARBA00022679"/>
    </source>
</evidence>
<dbReference type="Pfam" id="PF06722">
    <property type="entry name" value="EryCIII-like_C"/>
    <property type="match status" value="1"/>
</dbReference>
<protein>
    <submittedName>
        <fullName evidence="6">Nucleotide disphospho-sugar-binding domain-containing protein</fullName>
    </submittedName>
</protein>
<dbReference type="PANTHER" id="PTHR48050:SF13">
    <property type="entry name" value="STEROL 3-BETA-GLUCOSYLTRANSFERASE UGT80A2"/>
    <property type="match status" value="1"/>
</dbReference>
<dbReference type="FunFam" id="3.40.50.2000:FF:000072">
    <property type="entry name" value="Glycosyl transferase"/>
    <property type="match status" value="1"/>
</dbReference>
<dbReference type="SUPFAM" id="SSF53756">
    <property type="entry name" value="UDP-Glycosyltransferase/glycogen phosphorylase"/>
    <property type="match status" value="1"/>
</dbReference>
<reference evidence="6" key="1">
    <citation type="submission" date="2024-06" db="EMBL/GenBank/DDBJ databases">
        <title>The genome sequences of Kitasatospora sp. strain HUAS MG31.</title>
        <authorList>
            <person name="Mo P."/>
        </authorList>
    </citation>
    <scope>NUCLEOTIDE SEQUENCE</scope>
    <source>
        <strain evidence="6">HUAS MG31</strain>
    </source>
</reference>
<dbReference type="InterPro" id="IPR048284">
    <property type="entry name" value="EryCIII-like_N"/>
</dbReference>
<feature type="domain" description="Erythromycin biosynthesis protein CIII-like C-terminal" evidence="4">
    <location>
        <begin position="232"/>
        <end position="371"/>
    </location>
</feature>
<evidence type="ECO:0000256" key="1">
    <source>
        <dbReference type="ARBA" id="ARBA00006962"/>
    </source>
</evidence>